<organism evidence="2 3">
    <name type="scientific">Candidatus Colwellbacteria bacterium RBG_13_48_8</name>
    <dbReference type="NCBI Taxonomy" id="1797685"/>
    <lineage>
        <taxon>Bacteria</taxon>
        <taxon>Candidatus Colwelliibacteriota</taxon>
    </lineage>
</organism>
<accession>A0A1G1YUV3</accession>
<feature type="compositionally biased region" description="Polar residues" evidence="1">
    <location>
        <begin position="219"/>
        <end position="229"/>
    </location>
</feature>
<evidence type="ECO:0000313" key="2">
    <source>
        <dbReference type="EMBL" id="OGY56151.1"/>
    </source>
</evidence>
<evidence type="ECO:0000313" key="3">
    <source>
        <dbReference type="Proteomes" id="UP000177062"/>
    </source>
</evidence>
<feature type="region of interest" description="Disordered" evidence="1">
    <location>
        <begin position="178"/>
        <end position="282"/>
    </location>
</feature>
<gene>
    <name evidence="2" type="ORF">A2Y84_00855</name>
</gene>
<dbReference type="EMBL" id="MHIT01000032">
    <property type="protein sequence ID" value="OGY56151.1"/>
    <property type="molecule type" value="Genomic_DNA"/>
</dbReference>
<proteinExistence type="predicted"/>
<reference evidence="2 3" key="1">
    <citation type="journal article" date="2016" name="Nat. Commun.">
        <title>Thousands of microbial genomes shed light on interconnected biogeochemical processes in an aquifer system.</title>
        <authorList>
            <person name="Anantharaman K."/>
            <person name="Brown C.T."/>
            <person name="Hug L.A."/>
            <person name="Sharon I."/>
            <person name="Castelle C.J."/>
            <person name="Probst A.J."/>
            <person name="Thomas B.C."/>
            <person name="Singh A."/>
            <person name="Wilkins M.J."/>
            <person name="Karaoz U."/>
            <person name="Brodie E.L."/>
            <person name="Williams K.H."/>
            <person name="Hubbard S.S."/>
            <person name="Banfield J.F."/>
        </authorList>
    </citation>
    <scope>NUCLEOTIDE SEQUENCE [LARGE SCALE GENOMIC DNA]</scope>
</reference>
<sequence length="282" mass="30695">MADVPREIRQWLASDPTFIVVERINDRFSFLGDQRAVIPTALSLLVIKELEPSNFIKVLGEKLGISEERVEPVAFEIKGALLEPIQKQLSDYGIDIRAIHTPNELLRGGSAAQRPQVPTPQPSQSIGLPKSSSEDMGATTTPVPTLGRREGPTVQEEQQGLPANPLIIHEHRGAEENKAPVDYSGGLVRPSFYTPPNTPSPEDEGEYGPTPKARLELSNEPQAQETAPATTKVGKEEARVVHYTTPETPPNPFGGQNQPQAKAGDRPSIPPSHVVDLKDLPQ</sequence>
<name>A0A1G1YUV3_9BACT</name>
<dbReference type="AlphaFoldDB" id="A0A1G1YUV3"/>
<comment type="caution">
    <text evidence="2">The sequence shown here is derived from an EMBL/GenBank/DDBJ whole genome shotgun (WGS) entry which is preliminary data.</text>
</comment>
<protein>
    <submittedName>
        <fullName evidence="2">Uncharacterized protein</fullName>
    </submittedName>
</protein>
<feature type="region of interest" description="Disordered" evidence="1">
    <location>
        <begin position="109"/>
        <end position="163"/>
    </location>
</feature>
<evidence type="ECO:0000256" key="1">
    <source>
        <dbReference type="SAM" id="MobiDB-lite"/>
    </source>
</evidence>
<dbReference type="Proteomes" id="UP000177062">
    <property type="component" value="Unassembled WGS sequence"/>
</dbReference>